<gene>
    <name evidence="1" type="ORF">BGW36DRAFT_379642</name>
</gene>
<keyword evidence="2" id="KW-1185">Reference proteome</keyword>
<evidence type="ECO:0000313" key="2">
    <source>
        <dbReference type="Proteomes" id="UP001201262"/>
    </source>
</evidence>
<name>A0AAD4PWI6_9EURO</name>
<comment type="caution">
    <text evidence="1">The sequence shown here is derived from an EMBL/GenBank/DDBJ whole genome shotgun (WGS) entry which is preliminary data.</text>
</comment>
<dbReference type="AlphaFoldDB" id="A0AAD4PWI6"/>
<organism evidence="1 2">
    <name type="scientific">Talaromyces proteolyticus</name>
    <dbReference type="NCBI Taxonomy" id="1131652"/>
    <lineage>
        <taxon>Eukaryota</taxon>
        <taxon>Fungi</taxon>
        <taxon>Dikarya</taxon>
        <taxon>Ascomycota</taxon>
        <taxon>Pezizomycotina</taxon>
        <taxon>Eurotiomycetes</taxon>
        <taxon>Eurotiomycetidae</taxon>
        <taxon>Eurotiales</taxon>
        <taxon>Trichocomaceae</taxon>
        <taxon>Talaromyces</taxon>
        <taxon>Talaromyces sect. Bacilispori</taxon>
    </lineage>
</organism>
<dbReference type="Proteomes" id="UP001201262">
    <property type="component" value="Unassembled WGS sequence"/>
</dbReference>
<protein>
    <submittedName>
        <fullName evidence="1">Uncharacterized protein</fullName>
    </submittedName>
</protein>
<accession>A0AAD4PWI6</accession>
<dbReference type="RefSeq" id="XP_046072606.1">
    <property type="nucleotide sequence ID" value="XM_046216235.1"/>
</dbReference>
<reference evidence="1" key="1">
    <citation type="submission" date="2021-12" db="EMBL/GenBank/DDBJ databases">
        <title>Convergent genome expansion in fungi linked to evolution of root-endophyte symbiosis.</title>
        <authorList>
            <consortium name="DOE Joint Genome Institute"/>
            <person name="Ke Y.-H."/>
            <person name="Bonito G."/>
            <person name="Liao H.-L."/>
            <person name="Looney B."/>
            <person name="Rojas-Flechas A."/>
            <person name="Nash J."/>
            <person name="Hameed K."/>
            <person name="Schadt C."/>
            <person name="Martin F."/>
            <person name="Crous P.W."/>
            <person name="Miettinen O."/>
            <person name="Magnuson J.K."/>
            <person name="Labbe J."/>
            <person name="Jacobson D."/>
            <person name="Doktycz M.J."/>
            <person name="Veneault-Fourrey C."/>
            <person name="Kuo A."/>
            <person name="Mondo S."/>
            <person name="Calhoun S."/>
            <person name="Riley R."/>
            <person name="Ohm R."/>
            <person name="LaButti K."/>
            <person name="Andreopoulos B."/>
            <person name="Pangilinan J."/>
            <person name="Nolan M."/>
            <person name="Tritt A."/>
            <person name="Clum A."/>
            <person name="Lipzen A."/>
            <person name="Daum C."/>
            <person name="Barry K."/>
            <person name="Grigoriev I.V."/>
            <person name="Vilgalys R."/>
        </authorList>
    </citation>
    <scope>NUCLEOTIDE SEQUENCE</scope>
    <source>
        <strain evidence="1">PMI_201</strain>
    </source>
</reference>
<proteinExistence type="predicted"/>
<sequence>MCDGIQCWKWTWQIYLFDDAHTGPIDNMTNKLGIPLEMIFGDNFVAIEHGASRWGGYFLQRV</sequence>
<dbReference type="EMBL" id="JAJTJA010000006">
    <property type="protein sequence ID" value="KAH8697905.1"/>
    <property type="molecule type" value="Genomic_DNA"/>
</dbReference>
<evidence type="ECO:0000313" key="1">
    <source>
        <dbReference type="EMBL" id="KAH8697905.1"/>
    </source>
</evidence>
<dbReference type="GeneID" id="70246522"/>